<feature type="domain" description="Zn(2)-C6 fungal-type" evidence="5">
    <location>
        <begin position="10"/>
        <end position="38"/>
    </location>
</feature>
<dbReference type="SUPFAM" id="SSF57701">
    <property type="entry name" value="Zn2/Cys6 DNA-binding domain"/>
    <property type="match status" value="1"/>
</dbReference>
<dbReference type="PANTHER" id="PTHR38791:SF11">
    <property type="entry name" value="ZN(II)2CYS6 TRANSCRIPTION FACTOR (EUROFUNG)"/>
    <property type="match status" value="1"/>
</dbReference>
<gene>
    <name evidence="6" type="ORF">ASPCADRAFT_174140</name>
</gene>
<dbReference type="Pfam" id="PF00172">
    <property type="entry name" value="Zn_clus"/>
    <property type="match status" value="1"/>
</dbReference>
<dbReference type="STRING" id="602072.A0A1R3RFJ5"/>
<evidence type="ECO:0000313" key="7">
    <source>
        <dbReference type="Proteomes" id="UP000188318"/>
    </source>
</evidence>
<keyword evidence="7" id="KW-1185">Reference proteome</keyword>
<dbReference type="PROSITE" id="PS50048">
    <property type="entry name" value="ZN2_CY6_FUNGAL_2"/>
    <property type="match status" value="1"/>
</dbReference>
<dbReference type="VEuPathDB" id="FungiDB:ASPCADRAFT_174140"/>
<dbReference type="OrthoDB" id="4450638at2759"/>
<dbReference type="GO" id="GO:0008270">
    <property type="term" value="F:zinc ion binding"/>
    <property type="evidence" value="ECO:0007669"/>
    <property type="project" value="InterPro"/>
</dbReference>
<dbReference type="InterPro" id="IPR001138">
    <property type="entry name" value="Zn2Cys6_DnaBD"/>
</dbReference>
<keyword evidence="1" id="KW-0805">Transcription regulation</keyword>
<dbReference type="InterPro" id="IPR053175">
    <property type="entry name" value="DHMBA_Reg_Transcription_Factor"/>
</dbReference>
<dbReference type="CDD" id="cd00067">
    <property type="entry name" value="GAL4"/>
    <property type="match status" value="1"/>
</dbReference>
<dbReference type="PANTHER" id="PTHR38791">
    <property type="entry name" value="ZN(II)2CYS6 TRANSCRIPTION FACTOR (EUROFUNG)-RELATED-RELATED"/>
    <property type="match status" value="1"/>
</dbReference>
<dbReference type="Gene3D" id="4.10.240.10">
    <property type="entry name" value="Zn(2)-C6 fungal-type DNA-binding domain"/>
    <property type="match status" value="1"/>
</dbReference>
<evidence type="ECO:0000256" key="4">
    <source>
        <dbReference type="ARBA" id="ARBA00023242"/>
    </source>
</evidence>
<reference evidence="7" key="1">
    <citation type="journal article" date="2017" name="Genome Biol.">
        <title>Comparative genomics reveals high biological diversity and specific adaptations in the industrially and medically important fungal genus Aspergillus.</title>
        <authorList>
            <person name="de Vries R.P."/>
            <person name="Riley R."/>
            <person name="Wiebenga A."/>
            <person name="Aguilar-Osorio G."/>
            <person name="Amillis S."/>
            <person name="Uchima C.A."/>
            <person name="Anderluh G."/>
            <person name="Asadollahi M."/>
            <person name="Askin M."/>
            <person name="Barry K."/>
            <person name="Battaglia E."/>
            <person name="Bayram O."/>
            <person name="Benocci T."/>
            <person name="Braus-Stromeyer S.A."/>
            <person name="Caldana C."/>
            <person name="Canovas D."/>
            <person name="Cerqueira G.C."/>
            <person name="Chen F."/>
            <person name="Chen W."/>
            <person name="Choi C."/>
            <person name="Clum A."/>
            <person name="Dos Santos R.A."/>
            <person name="Damasio A.R."/>
            <person name="Diallinas G."/>
            <person name="Emri T."/>
            <person name="Fekete E."/>
            <person name="Flipphi M."/>
            <person name="Freyberg S."/>
            <person name="Gallo A."/>
            <person name="Gournas C."/>
            <person name="Habgood R."/>
            <person name="Hainaut M."/>
            <person name="Harispe M.L."/>
            <person name="Henrissat B."/>
            <person name="Hilden K.S."/>
            <person name="Hope R."/>
            <person name="Hossain A."/>
            <person name="Karabika E."/>
            <person name="Karaffa L."/>
            <person name="Karanyi Z."/>
            <person name="Krasevec N."/>
            <person name="Kuo A."/>
            <person name="Kusch H."/>
            <person name="LaButti K."/>
            <person name="Lagendijk E.L."/>
            <person name="Lapidus A."/>
            <person name="Levasseur A."/>
            <person name="Lindquist E."/>
            <person name="Lipzen A."/>
            <person name="Logrieco A.F."/>
            <person name="MacCabe A."/>
            <person name="Maekelae M.R."/>
            <person name="Malavazi I."/>
            <person name="Melin P."/>
            <person name="Meyer V."/>
            <person name="Mielnichuk N."/>
            <person name="Miskei M."/>
            <person name="Molnar A.P."/>
            <person name="Mule G."/>
            <person name="Ngan C.Y."/>
            <person name="Orejas M."/>
            <person name="Orosz E."/>
            <person name="Ouedraogo J.P."/>
            <person name="Overkamp K.M."/>
            <person name="Park H.-S."/>
            <person name="Perrone G."/>
            <person name="Piumi F."/>
            <person name="Punt P.J."/>
            <person name="Ram A.F."/>
            <person name="Ramon A."/>
            <person name="Rauscher S."/>
            <person name="Record E."/>
            <person name="Riano-Pachon D.M."/>
            <person name="Robert V."/>
            <person name="Roehrig J."/>
            <person name="Ruller R."/>
            <person name="Salamov A."/>
            <person name="Salih N.S."/>
            <person name="Samson R.A."/>
            <person name="Sandor E."/>
            <person name="Sanguinetti M."/>
            <person name="Schuetze T."/>
            <person name="Sepcic K."/>
            <person name="Shelest E."/>
            <person name="Sherlock G."/>
            <person name="Sophianopoulou V."/>
            <person name="Squina F.M."/>
            <person name="Sun H."/>
            <person name="Susca A."/>
            <person name="Todd R.B."/>
            <person name="Tsang A."/>
            <person name="Unkles S.E."/>
            <person name="van de Wiele N."/>
            <person name="van Rossen-Uffink D."/>
            <person name="Oliveira J.V."/>
            <person name="Vesth T.C."/>
            <person name="Visser J."/>
            <person name="Yu J.-H."/>
            <person name="Zhou M."/>
            <person name="Andersen M.R."/>
            <person name="Archer D.B."/>
            <person name="Baker S.E."/>
            <person name="Benoit I."/>
            <person name="Brakhage A.A."/>
            <person name="Braus G.H."/>
            <person name="Fischer R."/>
            <person name="Frisvad J.C."/>
            <person name="Goldman G.H."/>
            <person name="Houbraken J."/>
            <person name="Oakley B."/>
            <person name="Pocsi I."/>
            <person name="Scazzocchio C."/>
            <person name="Seiboth B."/>
            <person name="vanKuyk P.A."/>
            <person name="Wortman J."/>
            <person name="Dyer P.S."/>
            <person name="Grigoriev I.V."/>
        </authorList>
    </citation>
    <scope>NUCLEOTIDE SEQUENCE [LARGE SCALE GENOMIC DNA]</scope>
    <source>
        <strain evidence="7">ITEM 5010</strain>
    </source>
</reference>
<dbReference type="OMA" id="VYWVELF"/>
<evidence type="ECO:0000256" key="1">
    <source>
        <dbReference type="ARBA" id="ARBA00023015"/>
    </source>
</evidence>
<name>A0A1R3RFJ5_ASPC5</name>
<proteinExistence type="predicted"/>
<dbReference type="GO" id="GO:0009893">
    <property type="term" value="P:positive regulation of metabolic process"/>
    <property type="evidence" value="ECO:0007669"/>
    <property type="project" value="UniProtKB-ARBA"/>
</dbReference>
<evidence type="ECO:0000256" key="3">
    <source>
        <dbReference type="ARBA" id="ARBA00023163"/>
    </source>
</evidence>
<dbReference type="InterPro" id="IPR036864">
    <property type="entry name" value="Zn2-C6_fun-type_DNA-bd_sf"/>
</dbReference>
<evidence type="ECO:0000313" key="6">
    <source>
        <dbReference type="EMBL" id="OOF93261.1"/>
    </source>
</evidence>
<protein>
    <recommendedName>
        <fullName evidence="5">Zn(2)-C6 fungal-type domain-containing protein</fullName>
    </recommendedName>
</protein>
<keyword evidence="3" id="KW-0804">Transcription</keyword>
<dbReference type="GO" id="GO:0000981">
    <property type="term" value="F:DNA-binding transcription factor activity, RNA polymerase II-specific"/>
    <property type="evidence" value="ECO:0007669"/>
    <property type="project" value="InterPro"/>
</dbReference>
<sequence length="423" mass="47209">MGRSGWRTQSCRTCLTRKVKCDRARPACLRCQSAARHCGGYHGLGRSTLPTGTSVGWNERSLILGQNQTQLVAHFLSDYLPPEGSHSPRYPSPVYWVELFPTFLHSQSPVIQTSLTALTLMHLAKSRHDDALAHRGRGHYMQAVQQICLLKGAEDPCDLIRTAMILALYELYAQAPGQDHAWNVHVQAACNLARELHSGMETLNTQDRRRLRTIEFLRMCANLSLEPPSVFRSHVELSTDSFDLLLNTLSEICQFRGGLRHQSVRSGVTWDSTAGILRASACFEKRLLSWYHELQSEAIHPLFMIRPATTRPMPVQLQKPEETMFFTNPSGIPHLLLYWLGMVLVYVTVAEALRGLANSGLFPPSRTIEQRLAKADALCHHFVNRLAQCQSACTGKGTGTAILAAAACQAAQQICPLRQYTQP</sequence>
<evidence type="ECO:0000256" key="2">
    <source>
        <dbReference type="ARBA" id="ARBA00023125"/>
    </source>
</evidence>
<dbReference type="Proteomes" id="UP000188318">
    <property type="component" value="Unassembled WGS sequence"/>
</dbReference>
<accession>A0A1R3RFJ5</accession>
<keyword evidence="4" id="KW-0539">Nucleus</keyword>
<dbReference type="AlphaFoldDB" id="A0A1R3RFJ5"/>
<dbReference type="EMBL" id="KV907505">
    <property type="protein sequence ID" value="OOF93261.1"/>
    <property type="molecule type" value="Genomic_DNA"/>
</dbReference>
<keyword evidence="2" id="KW-0238">DNA-binding</keyword>
<dbReference type="SMART" id="SM00066">
    <property type="entry name" value="GAL4"/>
    <property type="match status" value="1"/>
</dbReference>
<organism evidence="6 7">
    <name type="scientific">Aspergillus carbonarius (strain ITEM 5010)</name>
    <dbReference type="NCBI Taxonomy" id="602072"/>
    <lineage>
        <taxon>Eukaryota</taxon>
        <taxon>Fungi</taxon>
        <taxon>Dikarya</taxon>
        <taxon>Ascomycota</taxon>
        <taxon>Pezizomycotina</taxon>
        <taxon>Eurotiomycetes</taxon>
        <taxon>Eurotiomycetidae</taxon>
        <taxon>Eurotiales</taxon>
        <taxon>Aspergillaceae</taxon>
        <taxon>Aspergillus</taxon>
        <taxon>Aspergillus subgen. Circumdati</taxon>
    </lineage>
</organism>
<evidence type="ECO:0000259" key="5">
    <source>
        <dbReference type="PROSITE" id="PS50048"/>
    </source>
</evidence>
<dbReference type="GO" id="GO:0003677">
    <property type="term" value="F:DNA binding"/>
    <property type="evidence" value="ECO:0007669"/>
    <property type="project" value="UniProtKB-KW"/>
</dbReference>